<dbReference type="Gene3D" id="1.10.10.60">
    <property type="entry name" value="Homeodomain-like"/>
    <property type="match status" value="1"/>
</dbReference>
<dbReference type="PANTHER" id="PTHR30055">
    <property type="entry name" value="HTH-TYPE TRANSCRIPTIONAL REGULATOR RUTR"/>
    <property type="match status" value="1"/>
</dbReference>
<evidence type="ECO:0000256" key="3">
    <source>
        <dbReference type="ARBA" id="ARBA00023163"/>
    </source>
</evidence>
<dbReference type="PROSITE" id="PS50977">
    <property type="entry name" value="HTH_TETR_2"/>
    <property type="match status" value="1"/>
</dbReference>
<dbReference type="GO" id="GO:0000976">
    <property type="term" value="F:transcription cis-regulatory region binding"/>
    <property type="evidence" value="ECO:0007669"/>
    <property type="project" value="TreeGrafter"/>
</dbReference>
<sequence>MPRLATNNASSAPLATTKSAKTRARILDATAHILCRKGFSGTRLSDIADRAECQAPAIYYYFESREDLIEEVIWQGMAHLHDHVRKALKAASSVSPAERLNIALEQHLRFILTESDYTMAAIRNAAQMPIELRDRQLAEQQKYAVLWRKLFRDVRTAGQLRPGVDERLARMLILGSLNWSTEWWQPRGESVDTLVQNAKRMLNGGFLKEVDNEVD</sequence>
<dbReference type="SUPFAM" id="SSF46689">
    <property type="entry name" value="Homeodomain-like"/>
    <property type="match status" value="1"/>
</dbReference>
<protein>
    <submittedName>
        <fullName evidence="6">TetR family transcriptional regulator</fullName>
    </submittedName>
</protein>
<dbReference type="Gene3D" id="1.10.357.10">
    <property type="entry name" value="Tetracycline Repressor, domain 2"/>
    <property type="match status" value="1"/>
</dbReference>
<dbReference type="PANTHER" id="PTHR30055:SF234">
    <property type="entry name" value="HTH-TYPE TRANSCRIPTIONAL REGULATOR BETI"/>
    <property type="match status" value="1"/>
</dbReference>
<dbReference type="PRINTS" id="PR00455">
    <property type="entry name" value="HTHTETR"/>
</dbReference>
<keyword evidence="2 4" id="KW-0238">DNA-binding</keyword>
<evidence type="ECO:0000256" key="2">
    <source>
        <dbReference type="ARBA" id="ARBA00023125"/>
    </source>
</evidence>
<gene>
    <name evidence="6" type="ORF">C5613_23285</name>
</gene>
<evidence type="ECO:0000256" key="1">
    <source>
        <dbReference type="ARBA" id="ARBA00023015"/>
    </source>
</evidence>
<proteinExistence type="predicted"/>
<dbReference type="GO" id="GO:0003700">
    <property type="term" value="F:DNA-binding transcription factor activity"/>
    <property type="evidence" value="ECO:0007669"/>
    <property type="project" value="TreeGrafter"/>
</dbReference>
<dbReference type="SUPFAM" id="SSF48498">
    <property type="entry name" value="Tetracyclin repressor-like, C-terminal domain"/>
    <property type="match status" value="1"/>
</dbReference>
<dbReference type="Pfam" id="PF00440">
    <property type="entry name" value="TetR_N"/>
    <property type="match status" value="1"/>
</dbReference>
<feature type="domain" description="HTH tetR-type" evidence="5">
    <location>
        <begin position="20"/>
        <end position="80"/>
    </location>
</feature>
<feature type="DNA-binding region" description="H-T-H motif" evidence="4">
    <location>
        <begin position="43"/>
        <end position="62"/>
    </location>
</feature>
<dbReference type="AlphaFoldDB" id="A0A2S8J689"/>
<reference evidence="7" key="1">
    <citation type="submission" date="2018-02" db="EMBL/GenBank/DDBJ databases">
        <title>Draft genome sequencing of Rhodococcus opacus KU647198.</title>
        <authorList>
            <person name="Zheng B.-X."/>
        </authorList>
    </citation>
    <scope>NUCLEOTIDE SEQUENCE [LARGE SCALE GENOMIC DNA]</scope>
    <source>
        <strain evidence="7">04-OD7</strain>
    </source>
</reference>
<dbReference type="InterPro" id="IPR041490">
    <property type="entry name" value="KstR2_TetR_C"/>
</dbReference>
<dbReference type="EMBL" id="PUIO01000030">
    <property type="protein sequence ID" value="PQP22581.1"/>
    <property type="molecule type" value="Genomic_DNA"/>
</dbReference>
<dbReference type="InterPro" id="IPR009057">
    <property type="entry name" value="Homeodomain-like_sf"/>
</dbReference>
<dbReference type="InterPro" id="IPR050109">
    <property type="entry name" value="HTH-type_TetR-like_transc_reg"/>
</dbReference>
<evidence type="ECO:0000259" key="5">
    <source>
        <dbReference type="PROSITE" id="PS50977"/>
    </source>
</evidence>
<evidence type="ECO:0000313" key="7">
    <source>
        <dbReference type="Proteomes" id="UP000239290"/>
    </source>
</evidence>
<dbReference type="Pfam" id="PF17932">
    <property type="entry name" value="TetR_C_24"/>
    <property type="match status" value="1"/>
</dbReference>
<dbReference type="InterPro" id="IPR036271">
    <property type="entry name" value="Tet_transcr_reg_TetR-rel_C_sf"/>
</dbReference>
<evidence type="ECO:0000256" key="4">
    <source>
        <dbReference type="PROSITE-ProRule" id="PRU00335"/>
    </source>
</evidence>
<dbReference type="Proteomes" id="UP000239290">
    <property type="component" value="Unassembled WGS sequence"/>
</dbReference>
<dbReference type="InterPro" id="IPR001647">
    <property type="entry name" value="HTH_TetR"/>
</dbReference>
<name>A0A2S8J689_RHOOP</name>
<keyword evidence="1" id="KW-0805">Transcription regulation</keyword>
<accession>A0A2S8J689</accession>
<evidence type="ECO:0000313" key="6">
    <source>
        <dbReference type="EMBL" id="PQP22581.1"/>
    </source>
</evidence>
<comment type="caution">
    <text evidence="6">The sequence shown here is derived from an EMBL/GenBank/DDBJ whole genome shotgun (WGS) entry which is preliminary data.</text>
</comment>
<organism evidence="6 7">
    <name type="scientific">Rhodococcus opacus</name>
    <name type="common">Nocardia opaca</name>
    <dbReference type="NCBI Taxonomy" id="37919"/>
    <lineage>
        <taxon>Bacteria</taxon>
        <taxon>Bacillati</taxon>
        <taxon>Actinomycetota</taxon>
        <taxon>Actinomycetes</taxon>
        <taxon>Mycobacteriales</taxon>
        <taxon>Nocardiaceae</taxon>
        <taxon>Rhodococcus</taxon>
    </lineage>
</organism>
<keyword evidence="3" id="KW-0804">Transcription</keyword>